<organism evidence="2 3">
    <name type="scientific">Alicyclobacillus sacchari</name>
    <dbReference type="NCBI Taxonomy" id="392010"/>
    <lineage>
        <taxon>Bacteria</taxon>
        <taxon>Bacillati</taxon>
        <taxon>Bacillota</taxon>
        <taxon>Bacilli</taxon>
        <taxon>Bacillales</taxon>
        <taxon>Alicyclobacillaceae</taxon>
        <taxon>Alicyclobacillus</taxon>
    </lineage>
</organism>
<dbReference type="InterPro" id="IPR050312">
    <property type="entry name" value="IolE/XylAMocC-like"/>
</dbReference>
<gene>
    <name evidence="2" type="ORF">C7445_11256</name>
</gene>
<name>A0A4R8LL14_9BACL</name>
<evidence type="ECO:0000313" key="3">
    <source>
        <dbReference type="Proteomes" id="UP000294581"/>
    </source>
</evidence>
<protein>
    <submittedName>
        <fullName evidence="2">Sugar phosphate isomerase/epimerase</fullName>
    </submittedName>
</protein>
<comment type="caution">
    <text evidence="2">The sequence shown here is derived from an EMBL/GenBank/DDBJ whole genome shotgun (WGS) entry which is preliminary data.</text>
</comment>
<reference evidence="2 3" key="1">
    <citation type="submission" date="2019-03" db="EMBL/GenBank/DDBJ databases">
        <title>Genomic Encyclopedia of Type Strains, Phase IV (KMG-IV): sequencing the most valuable type-strain genomes for metagenomic binning, comparative biology and taxonomic classification.</title>
        <authorList>
            <person name="Goeker M."/>
        </authorList>
    </citation>
    <scope>NUCLEOTIDE SEQUENCE [LARGE SCALE GENOMIC DNA]</scope>
    <source>
        <strain evidence="2 3">DSM 17974</strain>
    </source>
</reference>
<evidence type="ECO:0000259" key="1">
    <source>
        <dbReference type="Pfam" id="PF01261"/>
    </source>
</evidence>
<dbReference type="GO" id="GO:0016853">
    <property type="term" value="F:isomerase activity"/>
    <property type="evidence" value="ECO:0007669"/>
    <property type="project" value="UniProtKB-KW"/>
</dbReference>
<dbReference type="InterPro" id="IPR013022">
    <property type="entry name" value="Xyl_isomerase-like_TIM-brl"/>
</dbReference>
<dbReference type="InterPro" id="IPR036237">
    <property type="entry name" value="Xyl_isomerase-like_sf"/>
</dbReference>
<dbReference type="PANTHER" id="PTHR12110:SF21">
    <property type="entry name" value="XYLOSE ISOMERASE-LIKE TIM BARREL DOMAIN-CONTAINING PROTEIN"/>
    <property type="match status" value="1"/>
</dbReference>
<keyword evidence="2" id="KW-0413">Isomerase</keyword>
<sequence length="290" mass="31897">MRNCIGARLSPQIQANGIKFVADRFRAIGLTAIDLPSLPYAQSAAEEVLSGLEIGTVDLAGVSGLLSPDAREREQAVASVCKQIEELAAFGAKTAFVCLVPQAGRQPIAESLEYFTATFPHVANACERHGVRVAIEGWPGPAPDYPTLGYTPEVWREMFRRVPSPYIGLCYDPSHLVRLGIDYLRVLDEFQDRIFHCHGKDTEILTDGQYVYGTLPPQLSLAERFSGGSWRYCIPGTGEVNWGKVASKLRRIGYEAAVSIELEDARFWGSAEAELLGIQQAYLHLASYFA</sequence>
<dbReference type="SUPFAM" id="SSF51658">
    <property type="entry name" value="Xylose isomerase-like"/>
    <property type="match status" value="1"/>
</dbReference>
<dbReference type="Gene3D" id="3.20.20.150">
    <property type="entry name" value="Divalent-metal-dependent TIM barrel enzymes"/>
    <property type="match status" value="1"/>
</dbReference>
<dbReference type="PANTHER" id="PTHR12110">
    <property type="entry name" value="HYDROXYPYRUVATE ISOMERASE"/>
    <property type="match status" value="1"/>
</dbReference>
<dbReference type="Proteomes" id="UP000294581">
    <property type="component" value="Unassembled WGS sequence"/>
</dbReference>
<dbReference type="Pfam" id="PF01261">
    <property type="entry name" value="AP_endonuc_2"/>
    <property type="match status" value="1"/>
</dbReference>
<dbReference type="AlphaFoldDB" id="A0A4R8LL14"/>
<evidence type="ECO:0000313" key="2">
    <source>
        <dbReference type="EMBL" id="TDY43072.1"/>
    </source>
</evidence>
<accession>A0A4R8LL14</accession>
<feature type="domain" description="Xylose isomerase-like TIM barrel" evidence="1">
    <location>
        <begin position="26"/>
        <end position="271"/>
    </location>
</feature>
<keyword evidence="3" id="KW-1185">Reference proteome</keyword>
<dbReference type="OrthoDB" id="9779184at2"/>
<dbReference type="RefSeq" id="WP_134160512.1">
    <property type="nucleotide sequence ID" value="NZ_BSUS01000001.1"/>
</dbReference>
<proteinExistence type="predicted"/>
<dbReference type="EMBL" id="SORF01000012">
    <property type="protein sequence ID" value="TDY43072.1"/>
    <property type="molecule type" value="Genomic_DNA"/>
</dbReference>